<keyword evidence="2" id="KW-1185">Reference proteome</keyword>
<dbReference type="Proteomes" id="UP000271974">
    <property type="component" value="Unassembled WGS sequence"/>
</dbReference>
<gene>
    <name evidence="1" type="ORF">EGW08_015110</name>
</gene>
<organism evidence="1 2">
    <name type="scientific">Elysia chlorotica</name>
    <name type="common">Eastern emerald elysia</name>
    <name type="synonym">Sea slug</name>
    <dbReference type="NCBI Taxonomy" id="188477"/>
    <lineage>
        <taxon>Eukaryota</taxon>
        <taxon>Metazoa</taxon>
        <taxon>Spiralia</taxon>
        <taxon>Lophotrochozoa</taxon>
        <taxon>Mollusca</taxon>
        <taxon>Gastropoda</taxon>
        <taxon>Heterobranchia</taxon>
        <taxon>Euthyneura</taxon>
        <taxon>Panpulmonata</taxon>
        <taxon>Sacoglossa</taxon>
        <taxon>Placobranchoidea</taxon>
        <taxon>Plakobranchidae</taxon>
        <taxon>Elysia</taxon>
    </lineage>
</organism>
<proteinExistence type="predicted"/>
<comment type="caution">
    <text evidence="1">The sequence shown here is derived from an EMBL/GenBank/DDBJ whole genome shotgun (WGS) entry which is preliminary data.</text>
</comment>
<evidence type="ECO:0000313" key="2">
    <source>
        <dbReference type="Proteomes" id="UP000271974"/>
    </source>
</evidence>
<reference evidence="1 2" key="1">
    <citation type="submission" date="2019-01" db="EMBL/GenBank/DDBJ databases">
        <title>A draft genome assembly of the solar-powered sea slug Elysia chlorotica.</title>
        <authorList>
            <person name="Cai H."/>
            <person name="Li Q."/>
            <person name="Fang X."/>
            <person name="Li J."/>
            <person name="Curtis N.E."/>
            <person name="Altenburger A."/>
            <person name="Shibata T."/>
            <person name="Feng M."/>
            <person name="Maeda T."/>
            <person name="Schwartz J.A."/>
            <person name="Shigenobu S."/>
            <person name="Lundholm N."/>
            <person name="Nishiyama T."/>
            <person name="Yang H."/>
            <person name="Hasebe M."/>
            <person name="Li S."/>
            <person name="Pierce S.K."/>
            <person name="Wang J."/>
        </authorList>
    </citation>
    <scope>NUCLEOTIDE SEQUENCE [LARGE SCALE GENOMIC DNA]</scope>
    <source>
        <strain evidence="1">EC2010</strain>
        <tissue evidence="1">Whole organism of an adult</tissue>
    </source>
</reference>
<feature type="non-terminal residue" evidence="1">
    <location>
        <position position="111"/>
    </location>
</feature>
<accession>A0A433T6C1</accession>
<sequence length="111" mass="12742">VCVCPRPQPVSSRGPRLYQVLSVDLDLVWLASPSLWSECEAFQISSYNSTACFCVHKCIRTHFASTRARASQPLDHREESLVQQRIMSRYQQALNMAVQRATNVVYHQYSH</sequence>
<name>A0A433T6C1_ELYCH</name>
<dbReference type="EMBL" id="RQTK01000608">
    <property type="protein sequence ID" value="RUS77123.1"/>
    <property type="molecule type" value="Genomic_DNA"/>
</dbReference>
<dbReference type="AlphaFoldDB" id="A0A433T6C1"/>
<evidence type="ECO:0000313" key="1">
    <source>
        <dbReference type="EMBL" id="RUS77123.1"/>
    </source>
</evidence>
<feature type="non-terminal residue" evidence="1">
    <location>
        <position position="1"/>
    </location>
</feature>
<protein>
    <submittedName>
        <fullName evidence="1">Uncharacterized protein</fullName>
    </submittedName>
</protein>